<organism evidence="1 2">
    <name type="scientific">Smallanthus sonchifolius</name>
    <dbReference type="NCBI Taxonomy" id="185202"/>
    <lineage>
        <taxon>Eukaryota</taxon>
        <taxon>Viridiplantae</taxon>
        <taxon>Streptophyta</taxon>
        <taxon>Embryophyta</taxon>
        <taxon>Tracheophyta</taxon>
        <taxon>Spermatophyta</taxon>
        <taxon>Magnoliopsida</taxon>
        <taxon>eudicotyledons</taxon>
        <taxon>Gunneridae</taxon>
        <taxon>Pentapetalae</taxon>
        <taxon>asterids</taxon>
        <taxon>campanulids</taxon>
        <taxon>Asterales</taxon>
        <taxon>Asteraceae</taxon>
        <taxon>Asteroideae</taxon>
        <taxon>Heliantheae alliance</taxon>
        <taxon>Millerieae</taxon>
        <taxon>Smallanthus</taxon>
    </lineage>
</organism>
<reference evidence="2" key="1">
    <citation type="journal article" date="2022" name="Mol. Ecol. Resour.">
        <title>The genomes of chicory, endive, great burdock and yacon provide insights into Asteraceae palaeo-polyploidization history and plant inulin production.</title>
        <authorList>
            <person name="Fan W."/>
            <person name="Wang S."/>
            <person name="Wang H."/>
            <person name="Wang A."/>
            <person name="Jiang F."/>
            <person name="Liu H."/>
            <person name="Zhao H."/>
            <person name="Xu D."/>
            <person name="Zhang Y."/>
        </authorList>
    </citation>
    <scope>NUCLEOTIDE SEQUENCE [LARGE SCALE GENOMIC DNA]</scope>
    <source>
        <strain evidence="2">cv. Yunnan</strain>
    </source>
</reference>
<comment type="caution">
    <text evidence="1">The sequence shown here is derived from an EMBL/GenBank/DDBJ whole genome shotgun (WGS) entry which is preliminary data.</text>
</comment>
<proteinExistence type="predicted"/>
<gene>
    <name evidence="1" type="ORF">L1987_43247</name>
</gene>
<name>A0ACB9GLU9_9ASTR</name>
<protein>
    <submittedName>
        <fullName evidence="1">Uncharacterized protein</fullName>
    </submittedName>
</protein>
<reference evidence="1 2" key="2">
    <citation type="journal article" date="2022" name="Mol. Ecol. Resour.">
        <title>The genomes of chicory, endive, great burdock and yacon provide insights into Asteraceae paleo-polyploidization history and plant inulin production.</title>
        <authorList>
            <person name="Fan W."/>
            <person name="Wang S."/>
            <person name="Wang H."/>
            <person name="Wang A."/>
            <person name="Jiang F."/>
            <person name="Liu H."/>
            <person name="Zhao H."/>
            <person name="Xu D."/>
            <person name="Zhang Y."/>
        </authorList>
    </citation>
    <scope>NUCLEOTIDE SEQUENCE [LARGE SCALE GENOMIC DNA]</scope>
    <source>
        <strain evidence="2">cv. Yunnan</strain>
        <tissue evidence="1">Leaves</tissue>
    </source>
</reference>
<evidence type="ECO:0000313" key="1">
    <source>
        <dbReference type="EMBL" id="KAI3784153.1"/>
    </source>
</evidence>
<evidence type="ECO:0000313" key="2">
    <source>
        <dbReference type="Proteomes" id="UP001056120"/>
    </source>
</evidence>
<dbReference type="Proteomes" id="UP001056120">
    <property type="component" value="Linkage Group LG14"/>
</dbReference>
<sequence>MAEGESTQSEGGGDASGENKGKSVADILKDLSDDGEIDSGDDWDEEDDVVVIEVPKGEGEGEYEFKDGEIFEVPSFESHLDTGSVEPASTVEASTEASPADPTPVDPEAQKDKHMPASSSKDPAPVWQKTSIIDKHGATGMILGVKFDEDKKLFAIKRAGGV</sequence>
<keyword evidence="2" id="KW-1185">Reference proteome</keyword>
<accession>A0ACB9GLU9</accession>
<dbReference type="EMBL" id="CM042031">
    <property type="protein sequence ID" value="KAI3784153.1"/>
    <property type="molecule type" value="Genomic_DNA"/>
</dbReference>